<proteinExistence type="predicted"/>
<feature type="region of interest" description="Disordered" evidence="1">
    <location>
        <begin position="39"/>
        <end position="70"/>
    </location>
</feature>
<dbReference type="GO" id="GO:0015914">
    <property type="term" value="P:phospholipid transport"/>
    <property type="evidence" value="ECO:0007669"/>
    <property type="project" value="UniProtKB-ARBA"/>
</dbReference>
<dbReference type="AlphaFoldDB" id="A0AA35NEM5"/>
<dbReference type="GeneID" id="80920132"/>
<feature type="domain" description="CRAL-TRIO" evidence="2">
    <location>
        <begin position="158"/>
        <end position="318"/>
    </location>
</feature>
<keyword evidence="4" id="KW-1185">Reference proteome</keyword>
<dbReference type="EMBL" id="OX365768">
    <property type="protein sequence ID" value="CAI4035278.1"/>
    <property type="molecule type" value="Genomic_DNA"/>
</dbReference>
<dbReference type="InterPro" id="IPR052432">
    <property type="entry name" value="PITP/CRAL-TRIO"/>
</dbReference>
<evidence type="ECO:0000256" key="1">
    <source>
        <dbReference type="SAM" id="MobiDB-lite"/>
    </source>
</evidence>
<feature type="compositionally biased region" description="Low complexity" evidence="1">
    <location>
        <begin position="39"/>
        <end position="48"/>
    </location>
</feature>
<dbReference type="Proteomes" id="UP001161438">
    <property type="component" value="Chromosome 12"/>
</dbReference>
<dbReference type="InterPro" id="IPR036865">
    <property type="entry name" value="CRAL-TRIO_dom_sf"/>
</dbReference>
<name>A0AA35NEM5_SACMI</name>
<dbReference type="GO" id="GO:0120009">
    <property type="term" value="P:intermembrane lipid transfer"/>
    <property type="evidence" value="ECO:0007669"/>
    <property type="project" value="UniProtKB-ARBA"/>
</dbReference>
<dbReference type="SMART" id="SM00516">
    <property type="entry name" value="SEC14"/>
    <property type="match status" value="1"/>
</dbReference>
<organism evidence="3 4">
    <name type="scientific">Saccharomyces mikatae IFO 1815</name>
    <dbReference type="NCBI Taxonomy" id="226126"/>
    <lineage>
        <taxon>Eukaryota</taxon>
        <taxon>Fungi</taxon>
        <taxon>Dikarya</taxon>
        <taxon>Ascomycota</taxon>
        <taxon>Saccharomycotina</taxon>
        <taxon>Saccharomycetes</taxon>
        <taxon>Saccharomycetales</taxon>
        <taxon>Saccharomycetaceae</taxon>
        <taxon>Saccharomyces</taxon>
    </lineage>
</organism>
<dbReference type="SMART" id="SM01100">
    <property type="entry name" value="CRAL_TRIO_N"/>
    <property type="match status" value="1"/>
</dbReference>
<reference evidence="3" key="1">
    <citation type="submission" date="2022-10" db="EMBL/GenBank/DDBJ databases">
        <authorList>
            <person name="Byrne P K."/>
        </authorList>
    </citation>
    <scope>NUCLEOTIDE SEQUENCE</scope>
    <source>
        <strain evidence="3">IFO1815</strain>
    </source>
</reference>
<evidence type="ECO:0000313" key="3">
    <source>
        <dbReference type="EMBL" id="CAI4035278.1"/>
    </source>
</evidence>
<dbReference type="Gene3D" id="3.40.525.10">
    <property type="entry name" value="CRAL-TRIO lipid binding domain"/>
    <property type="match status" value="1"/>
</dbReference>
<dbReference type="PROSITE" id="PS50191">
    <property type="entry name" value="CRAL_TRIO"/>
    <property type="match status" value="1"/>
</dbReference>
<dbReference type="CDD" id="cd00170">
    <property type="entry name" value="SEC14"/>
    <property type="match status" value="1"/>
</dbReference>
<gene>
    <name evidence="3" type="primary">SMKI12G4280</name>
    <name evidence="3" type="ORF">SMKI_12G4280</name>
</gene>
<dbReference type="FunFam" id="3.40.525.10:FF:000023">
    <property type="entry name" value="Csr1p"/>
    <property type="match status" value="1"/>
</dbReference>
<sequence>MSFDRQLTEDQEIVLKQIWTHLFHLWQVPVDGSHIFHSNSLNSSSSTPPKKKKSSWFSKLQSSDHNQESSAAVEATQVYEKGKIHKALANLDPQTTKKQFWHDIKNETPDATILKFIRARKWNADKTIAMLGHDLYWRKDTINKIINGGERAVYEKNETGVIKNLELQKATIQGYDNDMRPVILVRPRLHHSSDQTEQELEKFSLLVIEQSKLFFKENHPASTTILFDLNGFSMSNMDYAPVKFLITCFEAHYPESLGHLLIHKAPWIFNPIWNIIKNWLDPVVASKIVFTKNLDELHKFIQPQYIPSYLGGENDADLDHYTPPDGSLDIHLKDIETRAMIEKEREELIQQFFDATAQWIEHEPVNDPAYIQLQEKRVQLSTALCENYSKLDPYIRSRSVYDYNGSLKV</sequence>
<dbReference type="PANTHER" id="PTHR46590">
    <property type="entry name" value="PHOSPHATIDYLINOSITOL TRANSFER PROTEIN CSR1-RELATED"/>
    <property type="match status" value="1"/>
</dbReference>
<dbReference type="SUPFAM" id="SSF52087">
    <property type="entry name" value="CRAL/TRIO domain"/>
    <property type="match status" value="1"/>
</dbReference>
<dbReference type="InterPro" id="IPR036273">
    <property type="entry name" value="CRAL/TRIO_N_dom_sf"/>
</dbReference>
<dbReference type="RefSeq" id="XP_056078398.1">
    <property type="nucleotide sequence ID" value="XM_056224484.1"/>
</dbReference>
<dbReference type="PANTHER" id="PTHR46590:SF1">
    <property type="entry name" value="PHOSPHATIDYLINOSITOL TRANSFER PROTEIN CSR1"/>
    <property type="match status" value="1"/>
</dbReference>
<dbReference type="InterPro" id="IPR011074">
    <property type="entry name" value="CRAL/TRIO_N_dom"/>
</dbReference>
<dbReference type="Pfam" id="PF03765">
    <property type="entry name" value="CRAL_TRIO_N"/>
    <property type="match status" value="1"/>
</dbReference>
<dbReference type="SUPFAM" id="SSF46938">
    <property type="entry name" value="CRAL/TRIO N-terminal domain"/>
    <property type="match status" value="1"/>
</dbReference>
<evidence type="ECO:0000259" key="2">
    <source>
        <dbReference type="PROSITE" id="PS50191"/>
    </source>
</evidence>
<dbReference type="InterPro" id="IPR001251">
    <property type="entry name" value="CRAL-TRIO_dom"/>
</dbReference>
<accession>A0AA35NEM5</accession>
<evidence type="ECO:0000313" key="4">
    <source>
        <dbReference type="Proteomes" id="UP001161438"/>
    </source>
</evidence>
<dbReference type="Pfam" id="PF00650">
    <property type="entry name" value="CRAL_TRIO"/>
    <property type="match status" value="1"/>
</dbReference>
<protein>
    <recommendedName>
        <fullName evidence="2">CRAL-TRIO domain-containing protein</fullName>
    </recommendedName>
</protein>